<dbReference type="Proteomes" id="UP000234323">
    <property type="component" value="Unassembled WGS sequence"/>
</dbReference>
<comment type="caution">
    <text evidence="1">The sequence shown here is derived from an EMBL/GenBank/DDBJ whole genome shotgun (WGS) entry which is preliminary data.</text>
</comment>
<dbReference type="AlphaFoldDB" id="A0A2I1HSQ7"/>
<accession>A0A2I1HSQ7</accession>
<organism evidence="1 2">
    <name type="scientific">Rhizophagus irregularis</name>
    <dbReference type="NCBI Taxonomy" id="588596"/>
    <lineage>
        <taxon>Eukaryota</taxon>
        <taxon>Fungi</taxon>
        <taxon>Fungi incertae sedis</taxon>
        <taxon>Mucoromycota</taxon>
        <taxon>Glomeromycotina</taxon>
        <taxon>Glomeromycetes</taxon>
        <taxon>Glomerales</taxon>
        <taxon>Glomeraceae</taxon>
        <taxon>Rhizophagus</taxon>
    </lineage>
</organism>
<name>A0A2I1HSQ7_9GLOM</name>
<evidence type="ECO:0000313" key="1">
    <source>
        <dbReference type="EMBL" id="PKY61918.1"/>
    </source>
</evidence>
<sequence length="86" mass="9679">MDITPTRIVTGNLIKTAMTIAYQKNFQSIFDLVLELTGSPIQFKHIHETGWGCIIADLDFAQVKGLGLALNKIDSTKDWEEHLIHI</sequence>
<proteinExistence type="predicted"/>
<keyword evidence="2" id="KW-1185">Reference proteome</keyword>
<protein>
    <submittedName>
        <fullName evidence="1">Uncharacterized protein</fullName>
    </submittedName>
</protein>
<dbReference type="EMBL" id="LLXI01006091">
    <property type="protein sequence ID" value="PKY61918.1"/>
    <property type="molecule type" value="Genomic_DNA"/>
</dbReference>
<gene>
    <name evidence="1" type="ORF">RhiirA4_487565</name>
</gene>
<reference evidence="1 2" key="1">
    <citation type="submission" date="2015-10" db="EMBL/GenBank/DDBJ databases">
        <title>Genome analyses suggest a sexual origin of heterokaryosis in a supposedly ancient asexual fungus.</title>
        <authorList>
            <person name="Ropars J."/>
            <person name="Sedzielewska K."/>
            <person name="Noel J."/>
            <person name="Charron P."/>
            <person name="Farinelli L."/>
            <person name="Marton T."/>
            <person name="Kruger M."/>
            <person name="Pelin A."/>
            <person name="Brachmann A."/>
            <person name="Corradi N."/>
        </authorList>
    </citation>
    <scope>NUCLEOTIDE SEQUENCE [LARGE SCALE GENOMIC DNA]</scope>
    <source>
        <strain evidence="1 2">A4</strain>
    </source>
</reference>
<evidence type="ECO:0000313" key="2">
    <source>
        <dbReference type="Proteomes" id="UP000234323"/>
    </source>
</evidence>